<dbReference type="OrthoDB" id="201708at2157"/>
<keyword evidence="1" id="KW-0472">Membrane</keyword>
<dbReference type="Proteomes" id="UP000730161">
    <property type="component" value="Unassembled WGS sequence"/>
</dbReference>
<feature type="transmembrane region" description="Helical" evidence="1">
    <location>
        <begin position="6"/>
        <end position="28"/>
    </location>
</feature>
<protein>
    <recommendedName>
        <fullName evidence="4">DUF3784 domain-containing protein</fullName>
    </recommendedName>
</protein>
<evidence type="ECO:0000313" key="3">
    <source>
        <dbReference type="Proteomes" id="UP000730161"/>
    </source>
</evidence>
<keyword evidence="3" id="KW-1185">Reference proteome</keyword>
<comment type="caution">
    <text evidence="2">The sequence shown here is derived from an EMBL/GenBank/DDBJ whole genome shotgun (WGS) entry which is preliminary data.</text>
</comment>
<feature type="transmembrane region" description="Helical" evidence="1">
    <location>
        <begin position="79"/>
        <end position="101"/>
    </location>
</feature>
<dbReference type="Pfam" id="PF12650">
    <property type="entry name" value="DUF3784"/>
    <property type="match status" value="1"/>
</dbReference>
<organism evidence="2 3">
    <name type="scientific">Methanocalculus chunghsingensis</name>
    <dbReference type="NCBI Taxonomy" id="156457"/>
    <lineage>
        <taxon>Archaea</taxon>
        <taxon>Methanobacteriati</taxon>
        <taxon>Methanobacteriota</taxon>
        <taxon>Stenosarchaea group</taxon>
        <taxon>Methanomicrobia</taxon>
        <taxon>Methanomicrobiales</taxon>
        <taxon>Methanocalculaceae</taxon>
        <taxon>Methanocalculus</taxon>
    </lineage>
</organism>
<proteinExistence type="predicted"/>
<accession>A0A8J7W8C0</accession>
<evidence type="ECO:0000313" key="2">
    <source>
        <dbReference type="EMBL" id="MBR1368180.1"/>
    </source>
</evidence>
<dbReference type="EMBL" id="JWHL01000001">
    <property type="protein sequence ID" value="MBR1368180.1"/>
    <property type="molecule type" value="Genomic_DNA"/>
</dbReference>
<reference evidence="2" key="1">
    <citation type="submission" date="2014-12" db="EMBL/GenBank/DDBJ databases">
        <authorList>
            <person name="Huang H.-H."/>
            <person name="Chen S.-C."/>
            <person name="Lai M.-C."/>
        </authorList>
    </citation>
    <scope>NUCLEOTIDE SEQUENCE</scope>
    <source>
        <strain evidence="2">K1F9705b</strain>
    </source>
</reference>
<keyword evidence="1" id="KW-1133">Transmembrane helix</keyword>
<dbReference type="AlphaFoldDB" id="A0A8J7W8C0"/>
<feature type="transmembrane region" description="Helical" evidence="1">
    <location>
        <begin position="49"/>
        <end position="73"/>
    </location>
</feature>
<name>A0A8J7W8C0_9EURY</name>
<dbReference type="RefSeq" id="WP_211529777.1">
    <property type="nucleotide sequence ID" value="NZ_JWHL01000001.1"/>
</dbReference>
<sequence>MFEAPLLLLLITEFIAIVFVALGYLIKVKRKTSLIAGYDPKTCADPEGLIAWVGNSLIALGLGAAVIFVAMLIAPDYSVILFLVYTAGVVPIAAIITAVVARRFDKK</sequence>
<gene>
    <name evidence="2" type="ORF">RJ53_01200</name>
</gene>
<evidence type="ECO:0000256" key="1">
    <source>
        <dbReference type="SAM" id="Phobius"/>
    </source>
</evidence>
<dbReference type="InterPro" id="IPR017259">
    <property type="entry name" value="UCP037672"/>
</dbReference>
<evidence type="ECO:0008006" key="4">
    <source>
        <dbReference type="Google" id="ProtNLM"/>
    </source>
</evidence>
<keyword evidence="1" id="KW-0812">Transmembrane</keyword>